<sequence>MSDTLHLLCVRHLDYFQGVETAKPGSVSPLTGPLTTNDRISIEVAKNNITPVSGRTAYTLNTARSKFTWLFIGTPTNTPNCTPIVLRTEADTETEARALFPAWSLTFAAKIRTECSVTDHRSGVVVFDLMEVRHV</sequence>
<dbReference type="EMBL" id="CP000950">
    <property type="protein sequence ID" value="ACA66922.1"/>
    <property type="molecule type" value="Genomic_DNA"/>
</dbReference>
<dbReference type="RefSeq" id="WP_012303525.1">
    <property type="nucleotide sequence ID" value="NZ_CP009792.1"/>
</dbReference>
<accession>A0A0H3AZH7</accession>
<dbReference type="KEGG" id="ypy:YPK_0619"/>
<protein>
    <recommendedName>
        <fullName evidence="2">Host cell division inhibitor Icd-like protein</fullName>
    </recommendedName>
</protein>
<dbReference type="NCBIfam" id="NF033153">
    <property type="entry name" value="phage_ICD_like"/>
    <property type="match status" value="1"/>
</dbReference>
<proteinExistence type="predicted"/>
<gene>
    <name evidence="1" type="ordered locus">YPK_0619</name>
</gene>
<evidence type="ECO:0000313" key="1">
    <source>
        <dbReference type="EMBL" id="ACA66922.1"/>
    </source>
</evidence>
<evidence type="ECO:0008006" key="2">
    <source>
        <dbReference type="Google" id="ProtNLM"/>
    </source>
</evidence>
<dbReference type="AlphaFoldDB" id="A0A0H3AZH7"/>
<reference evidence="1" key="1">
    <citation type="submission" date="2008-02" db="EMBL/GenBank/DDBJ databases">
        <title>Complete sequence of Yersinia pseudotuberculosis YPIII.</title>
        <authorList>
            <consortium name="US DOE Joint Genome Institute"/>
            <person name="Challacombe J.F."/>
            <person name="Bruce D."/>
            <person name="Detter J.C."/>
            <person name="Green L."/>
            <person name="Land M."/>
            <person name="Munk C."/>
            <person name="Lindler L.E."/>
            <person name="Nikolich M.P."/>
            <person name="Brettin T."/>
        </authorList>
    </citation>
    <scope>NUCLEOTIDE SEQUENCE</scope>
    <source>
        <strain evidence="1">YPIII</strain>
    </source>
</reference>
<organism evidence="1">
    <name type="scientific">Yersinia pseudotuberculosis serotype O:3 (strain YPIII)</name>
    <dbReference type="NCBI Taxonomy" id="502800"/>
    <lineage>
        <taxon>Bacteria</taxon>
        <taxon>Pseudomonadati</taxon>
        <taxon>Pseudomonadota</taxon>
        <taxon>Gammaproteobacteria</taxon>
        <taxon>Enterobacterales</taxon>
        <taxon>Yersiniaceae</taxon>
        <taxon>Yersinia</taxon>
    </lineage>
</organism>
<name>A0A0H3AZH7_YERPY</name>